<name>A0ABV8T269_9GAMM</name>
<dbReference type="EMBL" id="JBHSDU010000015">
    <property type="protein sequence ID" value="MFC4313954.1"/>
    <property type="molecule type" value="Genomic_DNA"/>
</dbReference>
<reference evidence="9" key="1">
    <citation type="journal article" date="2019" name="Int. J. Syst. Evol. Microbiol.">
        <title>The Global Catalogue of Microorganisms (GCM) 10K type strain sequencing project: providing services to taxonomists for standard genome sequencing and annotation.</title>
        <authorList>
            <consortium name="The Broad Institute Genomics Platform"/>
            <consortium name="The Broad Institute Genome Sequencing Center for Infectious Disease"/>
            <person name="Wu L."/>
            <person name="Ma J."/>
        </authorList>
    </citation>
    <scope>NUCLEOTIDE SEQUENCE [LARGE SCALE GENOMIC DNA]</scope>
    <source>
        <strain evidence="9">CGMCC 1.10759</strain>
    </source>
</reference>
<keyword evidence="4" id="KW-0804">Transcription</keyword>
<comment type="similarity">
    <text evidence="1">Belongs to the sigma-70 factor family. ECF subfamily.</text>
</comment>
<evidence type="ECO:0000313" key="8">
    <source>
        <dbReference type="EMBL" id="MFC4313954.1"/>
    </source>
</evidence>
<feature type="domain" description="RNA polymerase sigma factor 70 region 4 type 2" evidence="7">
    <location>
        <begin position="110"/>
        <end position="161"/>
    </location>
</feature>
<evidence type="ECO:0000256" key="3">
    <source>
        <dbReference type="ARBA" id="ARBA00023082"/>
    </source>
</evidence>
<comment type="caution">
    <text evidence="8">The sequence shown here is derived from an EMBL/GenBank/DDBJ whole genome shotgun (WGS) entry which is preliminary data.</text>
</comment>
<evidence type="ECO:0000256" key="2">
    <source>
        <dbReference type="ARBA" id="ARBA00023015"/>
    </source>
</evidence>
<dbReference type="SUPFAM" id="SSF88946">
    <property type="entry name" value="Sigma2 domain of RNA polymerase sigma factors"/>
    <property type="match status" value="1"/>
</dbReference>
<dbReference type="InterPro" id="IPR014284">
    <property type="entry name" value="RNA_pol_sigma-70_dom"/>
</dbReference>
<dbReference type="PANTHER" id="PTHR43133:SF63">
    <property type="entry name" value="RNA POLYMERASE SIGMA FACTOR FECI-RELATED"/>
    <property type="match status" value="1"/>
</dbReference>
<dbReference type="InterPro" id="IPR039425">
    <property type="entry name" value="RNA_pol_sigma-70-like"/>
</dbReference>
<dbReference type="Proteomes" id="UP001595904">
    <property type="component" value="Unassembled WGS sequence"/>
</dbReference>
<dbReference type="InterPro" id="IPR013249">
    <property type="entry name" value="RNA_pol_sigma70_r4_t2"/>
</dbReference>
<dbReference type="RefSeq" id="WP_380604740.1">
    <property type="nucleotide sequence ID" value="NZ_JBHSDU010000015.1"/>
</dbReference>
<dbReference type="Gene3D" id="1.10.10.10">
    <property type="entry name" value="Winged helix-like DNA-binding domain superfamily/Winged helix DNA-binding domain"/>
    <property type="match status" value="1"/>
</dbReference>
<sequence length="194" mass="22311">MDDSLDTWFAREILVHEESLVRYLARSWPKPDEVHDLRQDIYVRVYESALRARPAAPKAFLFTTARNLMTDRVRRGRIVSIEATGDIDALNLLVDETSPERRTGARQELQRMAHAFDSLPPKCREVVWLRRVEELSTRDTADRMGVNHGTIEKHLARGMELLANFLFGGMQGRSAPTKPPEDESKQRGYEHGQQ</sequence>
<evidence type="ECO:0000259" key="6">
    <source>
        <dbReference type="Pfam" id="PF04542"/>
    </source>
</evidence>
<dbReference type="InterPro" id="IPR013325">
    <property type="entry name" value="RNA_pol_sigma_r2"/>
</dbReference>
<evidence type="ECO:0000256" key="4">
    <source>
        <dbReference type="ARBA" id="ARBA00023163"/>
    </source>
</evidence>
<feature type="region of interest" description="Disordered" evidence="5">
    <location>
        <begin position="170"/>
        <end position="194"/>
    </location>
</feature>
<evidence type="ECO:0000256" key="5">
    <source>
        <dbReference type="SAM" id="MobiDB-lite"/>
    </source>
</evidence>
<dbReference type="InterPro" id="IPR007627">
    <property type="entry name" value="RNA_pol_sigma70_r2"/>
</dbReference>
<feature type="compositionally biased region" description="Basic and acidic residues" evidence="5">
    <location>
        <begin position="179"/>
        <end position="194"/>
    </location>
</feature>
<accession>A0ABV8T269</accession>
<dbReference type="PANTHER" id="PTHR43133">
    <property type="entry name" value="RNA POLYMERASE ECF-TYPE SIGMA FACTO"/>
    <property type="match status" value="1"/>
</dbReference>
<dbReference type="InterPro" id="IPR013324">
    <property type="entry name" value="RNA_pol_sigma_r3/r4-like"/>
</dbReference>
<proteinExistence type="inferred from homology"/>
<feature type="domain" description="RNA polymerase sigma-70 region 2" evidence="6">
    <location>
        <begin position="18"/>
        <end position="76"/>
    </location>
</feature>
<keyword evidence="2" id="KW-0805">Transcription regulation</keyword>
<organism evidence="8 9">
    <name type="scientific">Steroidobacter flavus</name>
    <dbReference type="NCBI Taxonomy" id="1842136"/>
    <lineage>
        <taxon>Bacteria</taxon>
        <taxon>Pseudomonadati</taxon>
        <taxon>Pseudomonadota</taxon>
        <taxon>Gammaproteobacteria</taxon>
        <taxon>Steroidobacterales</taxon>
        <taxon>Steroidobacteraceae</taxon>
        <taxon>Steroidobacter</taxon>
    </lineage>
</organism>
<gene>
    <name evidence="8" type="ORF">ACFPN2_33075</name>
</gene>
<evidence type="ECO:0000256" key="1">
    <source>
        <dbReference type="ARBA" id="ARBA00010641"/>
    </source>
</evidence>
<keyword evidence="3" id="KW-0731">Sigma factor</keyword>
<protein>
    <submittedName>
        <fullName evidence="8">RNA polymerase sigma factor</fullName>
    </submittedName>
</protein>
<dbReference type="Pfam" id="PF08281">
    <property type="entry name" value="Sigma70_r4_2"/>
    <property type="match status" value="1"/>
</dbReference>
<dbReference type="NCBIfam" id="TIGR02937">
    <property type="entry name" value="sigma70-ECF"/>
    <property type="match status" value="1"/>
</dbReference>
<dbReference type="SUPFAM" id="SSF88659">
    <property type="entry name" value="Sigma3 and sigma4 domains of RNA polymerase sigma factors"/>
    <property type="match status" value="1"/>
</dbReference>
<dbReference type="Pfam" id="PF04542">
    <property type="entry name" value="Sigma70_r2"/>
    <property type="match status" value="1"/>
</dbReference>
<keyword evidence="9" id="KW-1185">Reference proteome</keyword>
<dbReference type="CDD" id="cd06171">
    <property type="entry name" value="Sigma70_r4"/>
    <property type="match status" value="1"/>
</dbReference>
<dbReference type="Gene3D" id="1.10.1740.10">
    <property type="match status" value="1"/>
</dbReference>
<dbReference type="InterPro" id="IPR036388">
    <property type="entry name" value="WH-like_DNA-bd_sf"/>
</dbReference>
<evidence type="ECO:0000259" key="7">
    <source>
        <dbReference type="Pfam" id="PF08281"/>
    </source>
</evidence>
<evidence type="ECO:0000313" key="9">
    <source>
        <dbReference type="Proteomes" id="UP001595904"/>
    </source>
</evidence>